<dbReference type="EMBL" id="SNZW01000011">
    <property type="protein sequence ID" value="TDS18864.1"/>
    <property type="molecule type" value="Genomic_DNA"/>
</dbReference>
<dbReference type="InterPro" id="IPR018695">
    <property type="entry name" value="DUF2194"/>
</dbReference>
<dbReference type="SUPFAM" id="SSF88713">
    <property type="entry name" value="Glycoside hydrolase/deacetylase"/>
    <property type="match status" value="1"/>
</dbReference>
<dbReference type="Pfam" id="PF09960">
    <property type="entry name" value="DUF2194"/>
    <property type="match status" value="1"/>
</dbReference>
<evidence type="ECO:0000313" key="1">
    <source>
        <dbReference type="EMBL" id="TDS18864.1"/>
    </source>
</evidence>
<dbReference type="RefSeq" id="WP_133671489.1">
    <property type="nucleotide sequence ID" value="NZ_SNZW01000011.1"/>
</dbReference>
<proteinExistence type="predicted"/>
<reference evidence="1 2" key="1">
    <citation type="submission" date="2019-03" db="EMBL/GenBank/DDBJ databases">
        <title>Genomic Encyclopedia of Type Strains, Phase III (KMG-III): the genomes of soil and plant-associated and newly described type strains.</title>
        <authorList>
            <person name="Whitman W."/>
        </authorList>
    </citation>
    <scope>NUCLEOTIDE SEQUENCE [LARGE SCALE GENOMIC DNA]</scope>
    <source>
        <strain evidence="1 2">CECT 8455</strain>
    </source>
</reference>
<dbReference type="GO" id="GO:0005975">
    <property type="term" value="P:carbohydrate metabolic process"/>
    <property type="evidence" value="ECO:0007669"/>
    <property type="project" value="InterPro"/>
</dbReference>
<evidence type="ECO:0008006" key="3">
    <source>
        <dbReference type="Google" id="ProtNLM"/>
    </source>
</evidence>
<dbReference type="PROSITE" id="PS51257">
    <property type="entry name" value="PROKAR_LIPOPROTEIN"/>
    <property type="match status" value="1"/>
</dbReference>
<protein>
    <recommendedName>
        <fullName evidence="3">DUF2194 domain-containing protein</fullName>
    </recommendedName>
</protein>
<gene>
    <name evidence="1" type="ORF">DFQ03_0574</name>
</gene>
<evidence type="ECO:0000313" key="2">
    <source>
        <dbReference type="Proteomes" id="UP000295274"/>
    </source>
</evidence>
<dbReference type="Proteomes" id="UP000295274">
    <property type="component" value="Unassembled WGS sequence"/>
</dbReference>
<dbReference type="InterPro" id="IPR011330">
    <property type="entry name" value="Glyco_hydro/deAcase_b/a-brl"/>
</dbReference>
<dbReference type="OrthoDB" id="9761886at2"/>
<accession>A0A4R7DFR0</accession>
<name>A0A4R7DFR0_9FLAO</name>
<organism evidence="1 2">
    <name type="scientific">Maribacter caenipelagi</name>
    <dbReference type="NCBI Taxonomy" id="1447781"/>
    <lineage>
        <taxon>Bacteria</taxon>
        <taxon>Pseudomonadati</taxon>
        <taxon>Bacteroidota</taxon>
        <taxon>Flavobacteriia</taxon>
        <taxon>Flavobacteriales</taxon>
        <taxon>Flavobacteriaceae</taxon>
        <taxon>Maribacter</taxon>
    </lineage>
</organism>
<comment type="caution">
    <text evidence="1">The sequence shown here is derived from an EMBL/GenBank/DDBJ whole genome shotgun (WGS) entry which is preliminary data.</text>
</comment>
<sequence length="1333" mass="154710">MNKRFFLKFLKYSLLALFLVGCQNDLYRFNSKFNLPKISSESPIVLLVIDTKVHSNVLEIENLKKTLEYTKIPYASNVVDGFNLNPKIPNSIKVLSLQQTIGLTDTSIDSITDFVAKGGTLHIPKTVRDPRMAFLMGLKPEAKLETNTTAKGFYFNKPVFPDKTGLVHDYLDPFIGLDKSNFKDNIHVLVSAANDNDYPVLLENKVGEGRVILINTSFNLLKNMRGFLFSSLIYGLEGVPYPVANVTTIFLDDYPSPTYNIYKEPIKSEMDLSISDYVKDVWWPDMKKLAKRHRMKYTAYVTFDYNSNVYPPFGFLEWDQNRIMTNEGEESSSGWLGKNILNSGHELGFHGYNHVSLLKDDWKNPNYILTALNAAEKKWKVLGFENLPISYVPPSNYIDSVGLQKLHEGMPSLRFMQSTYLGKVSEGGGREFDPDPLNNHFFDYPRISSGYNIEAASEWAIESMYIYTGIWTHFVHPDDVYQISDESNAATSGHFEFRNKHNLNWYSSSSEKGLLEVFEDYLVDYKARHPFTRFLNATDGSNETINWRYAEYFHTIQENIYEVESFNSRNKHGLYYWLMYIDNVNDQKISDLLYEQNIRYKKVPYLDGYLFSLETKNPSLAVLNLNPTQQNNVTNIIAKVNKERDIFYDLQASLMSFDDRLKRYVANDNLPQATRLIENYLKVNPMASSQILKDYAQYMVWQGKEDLFWKTLDTYYQKNSNERIAFLAHDLNLIVGYPTTEVRRLWMTRQLKHNTTNVVCLKEYYNHFNTLDNSENISKVLKKLSELSPTSENTKRYLEHLIYSKANNIIEELNQIELCSIYDKELATSIAWTYADALIFEKALQWEKCSLEISNETIEYWTVNSKDFIKYKYSNFSYYIGLLLANDERKASQELRGVPACREDLVKYANKITKVFGHLENYRIAVAWSKCATEINVKNKMTWLFELGQMQSLINYYNDYIQEHSNDNEIKNYMSTLYLYDGKITEAIRIAFSIPPQEVDPKLILAINNEVKEMELKQQLEISKLYLDILDPSTVLLIEKNKRQFQGASLGADYNSINDKLDPTMSSFNGYYEFYNQKGNVHRFSFSQSSMYTINVKPRFASNVNKDLISLGYRYKLKPGENNNYLFKGRIEKDNDNELYFQAGIGYNKTKGKNYSAYQVDIFPVQSGPGYELNIYRTLLNVYKEIPLSTLFKQILALEATYYTDSGADATFVGRYEYNLVNTKKLKLNPYIEGAIGRGTLNRRSGYPYWMAEERMFGGAGILFTIGNSTSKIKLIADFSLFAEDKRADFERYTGSVIYRFTDYFTFNGAYEFYTIDNFYSNVFQLGINYKFE</sequence>
<keyword evidence="2" id="KW-1185">Reference proteome</keyword>